<accession>A0A370K9N1</accession>
<dbReference type="AlphaFoldDB" id="A0A370K9N1"/>
<evidence type="ECO:0000313" key="1">
    <source>
        <dbReference type="EMBL" id="RDI99339.1"/>
    </source>
</evidence>
<proteinExistence type="predicted"/>
<evidence type="ECO:0000313" key="2">
    <source>
        <dbReference type="Proteomes" id="UP000254711"/>
    </source>
</evidence>
<reference evidence="1 2" key="1">
    <citation type="submission" date="2018-07" db="EMBL/GenBank/DDBJ databases">
        <title>Dyella solisilvae sp. nov., isolated from the pine and broad-leaved mixed forest soil.</title>
        <authorList>
            <person name="Gao Z."/>
            <person name="Qiu L."/>
        </authorList>
    </citation>
    <scope>NUCLEOTIDE SEQUENCE [LARGE SCALE GENOMIC DNA]</scope>
    <source>
        <strain evidence="1 2">DHG54</strain>
    </source>
</reference>
<dbReference type="EMBL" id="QQSY01000001">
    <property type="protein sequence ID" value="RDI99339.1"/>
    <property type="molecule type" value="Genomic_DNA"/>
</dbReference>
<protein>
    <submittedName>
        <fullName evidence="1">Uncharacterized protein</fullName>
    </submittedName>
</protein>
<name>A0A370K9N1_9GAMM</name>
<organism evidence="1 2">
    <name type="scientific">Dyella solisilvae</name>
    <dbReference type="NCBI Taxonomy" id="1920168"/>
    <lineage>
        <taxon>Bacteria</taxon>
        <taxon>Pseudomonadati</taxon>
        <taxon>Pseudomonadota</taxon>
        <taxon>Gammaproteobacteria</taxon>
        <taxon>Lysobacterales</taxon>
        <taxon>Rhodanobacteraceae</taxon>
        <taxon>Dyella</taxon>
    </lineage>
</organism>
<gene>
    <name evidence="1" type="ORF">DVT68_00280</name>
</gene>
<comment type="caution">
    <text evidence="1">The sequence shown here is derived from an EMBL/GenBank/DDBJ whole genome shotgun (WGS) entry which is preliminary data.</text>
</comment>
<sequence length="88" mass="10160">MHTSEIEVLLARDIRWRKHGYGLRLPSIGRLESLWFFDSHAHQEQPHFAASKGARRQFQGKVGRNGGECVAHHSRHLQEPRAILVKDI</sequence>
<dbReference type="Proteomes" id="UP000254711">
    <property type="component" value="Unassembled WGS sequence"/>
</dbReference>
<keyword evidence="2" id="KW-1185">Reference proteome</keyword>